<evidence type="ECO:0000256" key="4">
    <source>
        <dbReference type="ARBA" id="ARBA00022692"/>
    </source>
</evidence>
<keyword evidence="4 8" id="KW-0812">Transmembrane</keyword>
<dbReference type="GO" id="GO:0016758">
    <property type="term" value="F:hexosyltransferase activity"/>
    <property type="evidence" value="ECO:0007669"/>
    <property type="project" value="InterPro"/>
</dbReference>
<dbReference type="HOGENOM" id="CLU_623527_0_0_5"/>
<feature type="transmembrane region" description="Helical" evidence="8">
    <location>
        <begin position="146"/>
        <end position="167"/>
    </location>
</feature>
<protein>
    <recommendedName>
        <fullName evidence="11">DUF2029 domain-containing protein</fullName>
    </recommendedName>
</protein>
<evidence type="ECO:0000256" key="3">
    <source>
        <dbReference type="ARBA" id="ARBA00022679"/>
    </source>
</evidence>
<feature type="transmembrane region" description="Helical" evidence="8">
    <location>
        <begin position="399"/>
        <end position="418"/>
    </location>
</feature>
<evidence type="ECO:0000256" key="5">
    <source>
        <dbReference type="ARBA" id="ARBA00022989"/>
    </source>
</evidence>
<evidence type="ECO:0000256" key="6">
    <source>
        <dbReference type="ARBA" id="ARBA00023136"/>
    </source>
</evidence>
<feature type="transmembrane region" description="Helical" evidence="8">
    <location>
        <begin position="179"/>
        <end position="199"/>
    </location>
</feature>
<dbReference type="eggNOG" id="ENOG502Z9HB">
    <property type="taxonomic scope" value="Bacteria"/>
</dbReference>
<keyword evidence="10" id="KW-1185">Reference proteome</keyword>
<sequence>METSFGHVSLIRPARGVDKQRSKEPGVEPDRTHGSFRPVIDRWTVVPWFVLGLAAVTWLNLFRPVFHLAAVIADSLVHGAPVTARHLHSDFFAFWPAGHIAATAEAARIYDPAWFAAWSTAQFGPGLPSYMQYFYPPPSLLTTLPLLPFGPAAGLLAWTLLISLPCIPLLRRAGAPWPVIAAGLLSAASLTGISIGEFGPVAGSTFIAALMAVSRRPDVAGGLFGLISLKPQAGLLGPVVLVARGEWRGLAVGIAVTAALAAAVTLVAGPAIWPAFLRQGMAVAHAHLIAPFPSVYETSGVSVFWMARSLGAPVGLAGLCQGVSALSASVWCWHAWRRKEADPVARAALTVCLTLLVTPYAYANDMTGLSVMVAWLAWRRGGPGVADALLWLWPALGPVIARVLHVEIAPLVILLGALRAARAPGGIGTPAPACYPAPI</sequence>
<feature type="transmembrane region" description="Helical" evidence="8">
    <location>
        <begin position="250"/>
        <end position="273"/>
    </location>
</feature>
<dbReference type="InterPro" id="IPR018584">
    <property type="entry name" value="GT87"/>
</dbReference>
<dbReference type="GO" id="GO:0005886">
    <property type="term" value="C:plasma membrane"/>
    <property type="evidence" value="ECO:0007669"/>
    <property type="project" value="UniProtKB-SubCell"/>
</dbReference>
<feature type="transmembrane region" description="Helical" evidence="8">
    <location>
        <begin position="310"/>
        <end position="332"/>
    </location>
</feature>
<proteinExistence type="inferred from homology"/>
<evidence type="ECO:0000313" key="10">
    <source>
        <dbReference type="Proteomes" id="UP000000245"/>
    </source>
</evidence>
<reference evidence="9 10" key="1">
    <citation type="submission" date="2007-05" db="EMBL/GenBank/DDBJ databases">
        <title>Complete sequence of chromosome of Acidiphilium cryptum JF-5.</title>
        <authorList>
            <consortium name="US DOE Joint Genome Institute"/>
            <person name="Copeland A."/>
            <person name="Lucas S."/>
            <person name="Lapidus A."/>
            <person name="Barry K."/>
            <person name="Detter J.C."/>
            <person name="Glavina del Rio T."/>
            <person name="Hammon N."/>
            <person name="Israni S."/>
            <person name="Dalin E."/>
            <person name="Tice H."/>
            <person name="Pitluck S."/>
            <person name="Sims D."/>
            <person name="Brettin T."/>
            <person name="Bruce D."/>
            <person name="Han C."/>
            <person name="Schmutz J."/>
            <person name="Larimer F."/>
            <person name="Land M."/>
            <person name="Hauser L."/>
            <person name="Kyrpides N."/>
            <person name="Kim E."/>
            <person name="Magnuson T."/>
            <person name="Richardson P."/>
        </authorList>
    </citation>
    <scope>NUCLEOTIDE SEQUENCE [LARGE SCALE GENOMIC DNA]</scope>
    <source>
        <strain evidence="9 10">JF-5</strain>
    </source>
</reference>
<evidence type="ECO:0008006" key="11">
    <source>
        <dbReference type="Google" id="ProtNLM"/>
    </source>
</evidence>
<dbReference type="Proteomes" id="UP000000245">
    <property type="component" value="Chromosome"/>
</dbReference>
<comment type="subcellular location">
    <subcellularLocation>
        <location evidence="1">Cell membrane</location>
        <topology evidence="1">Multi-pass membrane protein</topology>
    </subcellularLocation>
</comment>
<evidence type="ECO:0000313" key="9">
    <source>
        <dbReference type="EMBL" id="ABQ29948.1"/>
    </source>
</evidence>
<feature type="transmembrane region" description="Helical" evidence="8">
    <location>
        <begin position="43"/>
        <end position="61"/>
    </location>
</feature>
<evidence type="ECO:0000256" key="1">
    <source>
        <dbReference type="ARBA" id="ARBA00004651"/>
    </source>
</evidence>
<evidence type="ECO:0000256" key="7">
    <source>
        <dbReference type="ARBA" id="ARBA00024033"/>
    </source>
</evidence>
<name>A5FWG6_ACICJ</name>
<feature type="transmembrane region" description="Helical" evidence="8">
    <location>
        <begin position="219"/>
        <end position="243"/>
    </location>
</feature>
<dbReference type="STRING" id="349163.Acry_0727"/>
<comment type="similarity">
    <text evidence="7">Belongs to the glycosyltransferase 87 family.</text>
</comment>
<keyword evidence="5 8" id="KW-1133">Transmembrane helix</keyword>
<keyword evidence="6 8" id="KW-0472">Membrane</keyword>
<dbReference type="AlphaFoldDB" id="A5FWG6"/>
<accession>A5FWG6</accession>
<gene>
    <name evidence="9" type="ordered locus">Acry_0727</name>
</gene>
<evidence type="ECO:0000256" key="2">
    <source>
        <dbReference type="ARBA" id="ARBA00022475"/>
    </source>
</evidence>
<organism evidence="9 10">
    <name type="scientific">Acidiphilium cryptum (strain JF-5)</name>
    <dbReference type="NCBI Taxonomy" id="349163"/>
    <lineage>
        <taxon>Bacteria</taxon>
        <taxon>Pseudomonadati</taxon>
        <taxon>Pseudomonadota</taxon>
        <taxon>Alphaproteobacteria</taxon>
        <taxon>Acetobacterales</taxon>
        <taxon>Acidocellaceae</taxon>
        <taxon>Acidiphilium</taxon>
    </lineage>
</organism>
<feature type="transmembrane region" description="Helical" evidence="8">
    <location>
        <begin position="344"/>
        <end position="362"/>
    </location>
</feature>
<evidence type="ECO:0000256" key="8">
    <source>
        <dbReference type="SAM" id="Phobius"/>
    </source>
</evidence>
<keyword evidence="2" id="KW-1003">Cell membrane</keyword>
<dbReference type="EMBL" id="CP000697">
    <property type="protein sequence ID" value="ABQ29948.1"/>
    <property type="molecule type" value="Genomic_DNA"/>
</dbReference>
<dbReference type="Pfam" id="PF09594">
    <property type="entry name" value="GT87"/>
    <property type="match status" value="1"/>
</dbReference>
<dbReference type="KEGG" id="acr:Acry_0727"/>
<keyword evidence="3" id="KW-0808">Transferase</keyword>